<keyword evidence="4" id="KW-0963">Cytoplasm</keyword>
<feature type="compositionally biased region" description="Low complexity" evidence="9">
    <location>
        <begin position="421"/>
        <end position="430"/>
    </location>
</feature>
<evidence type="ECO:0000256" key="5">
    <source>
        <dbReference type="ARBA" id="ARBA00022491"/>
    </source>
</evidence>
<dbReference type="InterPro" id="IPR013734">
    <property type="entry name" value="TF_Nrm1/Whi5"/>
</dbReference>
<dbReference type="GO" id="GO:0005634">
    <property type="term" value="C:nucleus"/>
    <property type="evidence" value="ECO:0007669"/>
    <property type="project" value="UniProtKB-SubCell"/>
</dbReference>
<keyword evidence="6" id="KW-0805">Transcription regulation</keyword>
<feature type="region of interest" description="Disordered" evidence="9">
    <location>
        <begin position="364"/>
        <end position="430"/>
    </location>
</feature>
<dbReference type="HOGENOM" id="CLU_030372_0_0_1"/>
<comment type="similarity">
    <text evidence="3">Belongs to the WHI5/NRM1 family.</text>
</comment>
<evidence type="ECO:0000256" key="2">
    <source>
        <dbReference type="ARBA" id="ARBA00004496"/>
    </source>
</evidence>
<dbReference type="eggNOG" id="ENOG502SMUY">
    <property type="taxonomic scope" value="Eukaryota"/>
</dbReference>
<feature type="compositionally biased region" description="Polar residues" evidence="9">
    <location>
        <begin position="450"/>
        <end position="470"/>
    </location>
</feature>
<evidence type="ECO:0000256" key="6">
    <source>
        <dbReference type="ARBA" id="ARBA00023015"/>
    </source>
</evidence>
<dbReference type="AlphaFoldDB" id="S8EEV0"/>
<evidence type="ECO:0000313" key="11">
    <source>
        <dbReference type="Proteomes" id="UP000015241"/>
    </source>
</evidence>
<evidence type="ECO:0000256" key="7">
    <source>
        <dbReference type="ARBA" id="ARBA00023163"/>
    </source>
</evidence>
<feature type="compositionally biased region" description="Polar residues" evidence="9">
    <location>
        <begin position="26"/>
        <end position="35"/>
    </location>
</feature>
<feature type="compositionally biased region" description="Polar residues" evidence="9">
    <location>
        <begin position="287"/>
        <end position="307"/>
    </location>
</feature>
<name>S8EEV0_FOMSC</name>
<feature type="region of interest" description="Disordered" evidence="9">
    <location>
        <begin position="1"/>
        <end position="44"/>
    </location>
</feature>
<dbReference type="OrthoDB" id="2163387at2759"/>
<feature type="compositionally biased region" description="Polar residues" evidence="9">
    <location>
        <begin position="99"/>
        <end position="114"/>
    </location>
</feature>
<comment type="subcellular location">
    <subcellularLocation>
        <location evidence="2">Cytoplasm</location>
    </subcellularLocation>
    <subcellularLocation>
        <location evidence="1">Nucleus</location>
    </subcellularLocation>
</comment>
<feature type="region of interest" description="Disordered" evidence="9">
    <location>
        <begin position="571"/>
        <end position="605"/>
    </location>
</feature>
<feature type="compositionally biased region" description="Low complexity" evidence="9">
    <location>
        <begin position="167"/>
        <end position="176"/>
    </location>
</feature>
<dbReference type="EMBL" id="KE504140">
    <property type="protein sequence ID" value="EPT01684.1"/>
    <property type="molecule type" value="Genomic_DNA"/>
</dbReference>
<accession>S8EEV0</accession>
<keyword evidence="8" id="KW-0539">Nucleus</keyword>
<organism evidence="10 11">
    <name type="scientific">Fomitopsis schrenkii</name>
    <name type="common">Brown rot fungus</name>
    <dbReference type="NCBI Taxonomy" id="2126942"/>
    <lineage>
        <taxon>Eukaryota</taxon>
        <taxon>Fungi</taxon>
        <taxon>Dikarya</taxon>
        <taxon>Basidiomycota</taxon>
        <taxon>Agaricomycotina</taxon>
        <taxon>Agaricomycetes</taxon>
        <taxon>Polyporales</taxon>
        <taxon>Fomitopsis</taxon>
    </lineage>
</organism>
<sequence length="605" mass="62490">MATPSSSTTTPSPQLAFMQPHAPVTPATSATNSVSAADKEERDRAVQKFLARAEIGKLTRGLRTRLSYASFKATNNLTHNTLHDLENDVQLQSRAAASRSGNYYNNPATQSSAATGGRPSGRKGPMGPPAPVTASATHSLFATLLAPPPAKRARTIHNPQDPPVPAPAKVQAPSPSRKASKPTRGAQSSPSKAKGKRSTREKSGAKGKGKQEEIHELEGRTADMDIDIQAAATLTSLLLSSRPSISAAASSPRSSISAGSDAGSSHSFPHFQQSSTRTVAPAASVRSEASINMSQQRSGTPASTADSTAHYDHMPSGSTHEEGRSTPKTGRRAMYASDHSGTPHPPTDAEAANSLLFLATSPSPARASVARDRESKDAAGLRALSSGSNLKGRVLFPTHSGGGGDDASSTNSRLLRREDTGSFTSTVSTTSSQFSLGSMTHMYNKYVHNRQMSGSPMNTSPNSGPSASSQPAVPKEPTVTPPTPTDPAASQLLPAPPSPTRTERSYASPPPASPEAHPESAPRTRGTSKLPADSTPGNGSFNFSDFINVSPSPAVGASSISRLGSATDVGRRLFEEHHASPGASQGGDASVSGAGLAAGIDLSRV</sequence>
<feature type="compositionally biased region" description="Low complexity" evidence="9">
    <location>
        <begin position="1"/>
        <end position="13"/>
    </location>
</feature>
<keyword evidence="7" id="KW-0804">Transcription</keyword>
<feature type="region of interest" description="Disordered" evidence="9">
    <location>
        <begin position="243"/>
        <end position="349"/>
    </location>
</feature>
<feature type="region of interest" description="Disordered" evidence="9">
    <location>
        <begin position="152"/>
        <end position="224"/>
    </location>
</feature>
<keyword evidence="5" id="KW-0678">Repressor</keyword>
<feature type="region of interest" description="Disordered" evidence="9">
    <location>
        <begin position="99"/>
        <end position="134"/>
    </location>
</feature>
<dbReference type="Pfam" id="PF08528">
    <property type="entry name" value="Whi5"/>
    <property type="match status" value="1"/>
</dbReference>
<dbReference type="InParanoid" id="S8EEV0"/>
<protein>
    <submittedName>
        <fullName evidence="10">Uncharacterized protein</fullName>
    </submittedName>
</protein>
<dbReference type="GO" id="GO:0005737">
    <property type="term" value="C:cytoplasm"/>
    <property type="evidence" value="ECO:0007669"/>
    <property type="project" value="UniProtKB-SubCell"/>
</dbReference>
<dbReference type="Proteomes" id="UP000015241">
    <property type="component" value="Unassembled WGS sequence"/>
</dbReference>
<dbReference type="STRING" id="743788.S8EEV0"/>
<feature type="region of interest" description="Disordered" evidence="9">
    <location>
        <begin position="450"/>
        <end position="537"/>
    </location>
</feature>
<reference evidence="10 11" key="1">
    <citation type="journal article" date="2012" name="Science">
        <title>The Paleozoic origin of enzymatic lignin decomposition reconstructed from 31 fungal genomes.</title>
        <authorList>
            <person name="Floudas D."/>
            <person name="Binder M."/>
            <person name="Riley R."/>
            <person name="Barry K."/>
            <person name="Blanchette R.A."/>
            <person name="Henrissat B."/>
            <person name="Martinez A.T."/>
            <person name="Otillar R."/>
            <person name="Spatafora J.W."/>
            <person name="Yadav J.S."/>
            <person name="Aerts A."/>
            <person name="Benoit I."/>
            <person name="Boyd A."/>
            <person name="Carlson A."/>
            <person name="Copeland A."/>
            <person name="Coutinho P.M."/>
            <person name="de Vries R.P."/>
            <person name="Ferreira P."/>
            <person name="Findley K."/>
            <person name="Foster B."/>
            <person name="Gaskell J."/>
            <person name="Glotzer D."/>
            <person name="Gorecki P."/>
            <person name="Heitman J."/>
            <person name="Hesse C."/>
            <person name="Hori C."/>
            <person name="Igarashi K."/>
            <person name="Jurgens J.A."/>
            <person name="Kallen N."/>
            <person name="Kersten P."/>
            <person name="Kohler A."/>
            <person name="Kuees U."/>
            <person name="Kumar T.K.A."/>
            <person name="Kuo A."/>
            <person name="LaButti K."/>
            <person name="Larrondo L.F."/>
            <person name="Lindquist E."/>
            <person name="Ling A."/>
            <person name="Lombard V."/>
            <person name="Lucas S."/>
            <person name="Lundell T."/>
            <person name="Martin R."/>
            <person name="McLaughlin D.J."/>
            <person name="Morgenstern I."/>
            <person name="Morin E."/>
            <person name="Murat C."/>
            <person name="Nagy L.G."/>
            <person name="Nolan M."/>
            <person name="Ohm R.A."/>
            <person name="Patyshakuliyeva A."/>
            <person name="Rokas A."/>
            <person name="Ruiz-Duenas F.J."/>
            <person name="Sabat G."/>
            <person name="Salamov A."/>
            <person name="Samejima M."/>
            <person name="Schmutz J."/>
            <person name="Slot J.C."/>
            <person name="St John F."/>
            <person name="Stenlid J."/>
            <person name="Sun H."/>
            <person name="Sun S."/>
            <person name="Syed K."/>
            <person name="Tsang A."/>
            <person name="Wiebenga A."/>
            <person name="Young D."/>
            <person name="Pisabarro A."/>
            <person name="Eastwood D.C."/>
            <person name="Martin F."/>
            <person name="Cullen D."/>
            <person name="Grigoriev I.V."/>
            <person name="Hibbett D.S."/>
        </authorList>
    </citation>
    <scope>NUCLEOTIDE SEQUENCE</scope>
    <source>
        <strain evidence="11">FP-58527</strain>
    </source>
</reference>
<evidence type="ECO:0000256" key="8">
    <source>
        <dbReference type="ARBA" id="ARBA00023242"/>
    </source>
</evidence>
<proteinExistence type="inferred from homology"/>
<evidence type="ECO:0000256" key="1">
    <source>
        <dbReference type="ARBA" id="ARBA00004123"/>
    </source>
</evidence>
<evidence type="ECO:0000256" key="4">
    <source>
        <dbReference type="ARBA" id="ARBA00022490"/>
    </source>
</evidence>
<keyword evidence="11" id="KW-1185">Reference proteome</keyword>
<feature type="compositionally biased region" description="Low complexity" evidence="9">
    <location>
        <begin position="243"/>
        <end position="275"/>
    </location>
</feature>
<gene>
    <name evidence="10" type="ORF">FOMPIDRAFT_1029686</name>
</gene>
<feature type="compositionally biased region" description="Basic and acidic residues" evidence="9">
    <location>
        <begin position="369"/>
        <end position="379"/>
    </location>
</feature>
<evidence type="ECO:0000256" key="3">
    <source>
        <dbReference type="ARBA" id="ARBA00006922"/>
    </source>
</evidence>
<evidence type="ECO:0000256" key="9">
    <source>
        <dbReference type="SAM" id="MobiDB-lite"/>
    </source>
</evidence>
<feature type="compositionally biased region" description="Basic and acidic residues" evidence="9">
    <location>
        <begin position="309"/>
        <end position="325"/>
    </location>
</feature>
<evidence type="ECO:0000313" key="10">
    <source>
        <dbReference type="EMBL" id="EPT01684.1"/>
    </source>
</evidence>
<feature type="compositionally biased region" description="Basic and acidic residues" evidence="9">
    <location>
        <begin position="198"/>
        <end position="223"/>
    </location>
</feature>